<feature type="transmembrane region" description="Helical" evidence="7">
    <location>
        <begin position="321"/>
        <end position="349"/>
    </location>
</feature>
<evidence type="ECO:0000256" key="6">
    <source>
        <dbReference type="ARBA" id="ARBA00023136"/>
    </source>
</evidence>
<keyword evidence="6 7" id="KW-0472">Membrane</keyword>
<dbReference type="GO" id="GO:0098797">
    <property type="term" value="C:plasma membrane protein complex"/>
    <property type="evidence" value="ECO:0007669"/>
    <property type="project" value="TreeGrafter"/>
</dbReference>
<gene>
    <name evidence="10" type="ORF">SAMN05444167_1629</name>
</gene>
<dbReference type="InterPro" id="IPR003838">
    <property type="entry name" value="ABC3_permease_C"/>
</dbReference>
<protein>
    <submittedName>
        <fullName evidence="10">Lipoprotein-releasing system permease protein</fullName>
    </submittedName>
</protein>
<accession>A0A1G7IZ83</accession>
<keyword evidence="5 7" id="KW-1133">Transmembrane helix</keyword>
<keyword evidence="10" id="KW-0449">Lipoprotein</keyword>
<evidence type="ECO:0000256" key="4">
    <source>
        <dbReference type="ARBA" id="ARBA00022692"/>
    </source>
</evidence>
<dbReference type="EMBL" id="LT629690">
    <property type="protein sequence ID" value="SDF17906.1"/>
    <property type="molecule type" value="Genomic_DNA"/>
</dbReference>
<dbReference type="Pfam" id="PF12704">
    <property type="entry name" value="MacB_PCD"/>
    <property type="match status" value="1"/>
</dbReference>
<name>A0A1G7IZ83_9BACT</name>
<feature type="domain" description="ABC3 transporter permease C-terminal" evidence="8">
    <location>
        <begin position="278"/>
        <end position="401"/>
    </location>
</feature>
<evidence type="ECO:0000256" key="7">
    <source>
        <dbReference type="SAM" id="Phobius"/>
    </source>
</evidence>
<reference evidence="11" key="1">
    <citation type="submission" date="2016-10" db="EMBL/GenBank/DDBJ databases">
        <authorList>
            <person name="Varghese N."/>
            <person name="Submissions S."/>
        </authorList>
    </citation>
    <scope>NUCLEOTIDE SEQUENCE [LARGE SCALE GENOMIC DNA]</scope>
    <source>
        <strain evidence="11">GAS232</strain>
    </source>
</reference>
<sequence>MRFELFIAARYLRAKRRQAVIGVITAISVAGVAAGVASLIIALAITNGMRRDLQSRLLGSTAHVDLMRVAGDGIRDWRPLLERLRQSPHVTAAAPGLYGQVLISRGPRSGGGLIKGVLPAEEKTVSDLLQSIKKGNATALESSGPMALPPIVFGSDLAETIGAGVGDTVMVTSPQGELTPLGVVPKYQRFQLVGIFHSGFYQYDSSYAFTRLVDAQRLFSEPDLISVISFKVDDMYRAKEIGKTIEKAAGQGFQATNWIDQNRELFRALSLERIVTFIVIALIVCVAALNILIALTMLVMEKTRDIAVLMSFGVKPEQVRRIFLAQGLLISLTGTVIGLVLGYSLSWIGGHYHFIQLSAEVYSIDYLPFAPRVLDGVLVATVSLAVSLLATLYPSGSAAKILPAEALRYE</sequence>
<dbReference type="InterPro" id="IPR025857">
    <property type="entry name" value="MacB_PCD"/>
</dbReference>
<evidence type="ECO:0000256" key="2">
    <source>
        <dbReference type="ARBA" id="ARBA00005236"/>
    </source>
</evidence>
<dbReference type="PANTHER" id="PTHR30489:SF0">
    <property type="entry name" value="LIPOPROTEIN-RELEASING SYSTEM TRANSMEMBRANE PROTEIN LOLE"/>
    <property type="match status" value="1"/>
</dbReference>
<feature type="transmembrane region" description="Helical" evidence="7">
    <location>
        <begin position="369"/>
        <end position="393"/>
    </location>
</feature>
<dbReference type="OrthoDB" id="9808461at2"/>
<dbReference type="PANTHER" id="PTHR30489">
    <property type="entry name" value="LIPOPROTEIN-RELEASING SYSTEM TRANSMEMBRANE PROTEIN LOLE"/>
    <property type="match status" value="1"/>
</dbReference>
<comment type="subcellular location">
    <subcellularLocation>
        <location evidence="1">Cell membrane</location>
        <topology evidence="1">Multi-pass membrane protein</topology>
    </subcellularLocation>
</comment>
<dbReference type="Proteomes" id="UP000182427">
    <property type="component" value="Chromosome I"/>
</dbReference>
<feature type="transmembrane region" description="Helical" evidence="7">
    <location>
        <begin position="274"/>
        <end position="300"/>
    </location>
</feature>
<keyword evidence="11" id="KW-1185">Reference proteome</keyword>
<dbReference type="RefSeq" id="WP_083344687.1">
    <property type="nucleotide sequence ID" value="NZ_LT629690.1"/>
</dbReference>
<evidence type="ECO:0000256" key="3">
    <source>
        <dbReference type="ARBA" id="ARBA00022475"/>
    </source>
</evidence>
<dbReference type="InterPro" id="IPR051447">
    <property type="entry name" value="Lipoprotein-release_system"/>
</dbReference>
<feature type="domain" description="MacB-like periplasmic core" evidence="9">
    <location>
        <begin position="25"/>
        <end position="246"/>
    </location>
</feature>
<dbReference type="AlphaFoldDB" id="A0A1G7IZ83"/>
<comment type="similarity">
    <text evidence="2">Belongs to the ABC-4 integral membrane protein family. LolC/E subfamily.</text>
</comment>
<proteinExistence type="inferred from homology"/>
<feature type="transmembrane region" description="Helical" evidence="7">
    <location>
        <begin position="20"/>
        <end position="45"/>
    </location>
</feature>
<evidence type="ECO:0000313" key="10">
    <source>
        <dbReference type="EMBL" id="SDF17906.1"/>
    </source>
</evidence>
<evidence type="ECO:0000256" key="1">
    <source>
        <dbReference type="ARBA" id="ARBA00004651"/>
    </source>
</evidence>
<keyword evidence="3" id="KW-1003">Cell membrane</keyword>
<evidence type="ECO:0000256" key="5">
    <source>
        <dbReference type="ARBA" id="ARBA00022989"/>
    </source>
</evidence>
<dbReference type="Pfam" id="PF02687">
    <property type="entry name" value="FtsX"/>
    <property type="match status" value="1"/>
</dbReference>
<dbReference type="GO" id="GO:0044874">
    <property type="term" value="P:lipoprotein localization to outer membrane"/>
    <property type="evidence" value="ECO:0007669"/>
    <property type="project" value="TreeGrafter"/>
</dbReference>
<evidence type="ECO:0000259" key="9">
    <source>
        <dbReference type="Pfam" id="PF12704"/>
    </source>
</evidence>
<keyword evidence="4 7" id="KW-0812">Transmembrane</keyword>
<evidence type="ECO:0000313" key="11">
    <source>
        <dbReference type="Proteomes" id="UP000182427"/>
    </source>
</evidence>
<organism evidence="10 11">
    <name type="scientific">Terriglobus roseus</name>
    <dbReference type="NCBI Taxonomy" id="392734"/>
    <lineage>
        <taxon>Bacteria</taxon>
        <taxon>Pseudomonadati</taxon>
        <taxon>Acidobacteriota</taxon>
        <taxon>Terriglobia</taxon>
        <taxon>Terriglobales</taxon>
        <taxon>Acidobacteriaceae</taxon>
        <taxon>Terriglobus</taxon>
    </lineage>
</organism>
<evidence type="ECO:0000259" key="8">
    <source>
        <dbReference type="Pfam" id="PF02687"/>
    </source>
</evidence>